<keyword evidence="9" id="KW-0378">Hydrolase</keyword>
<evidence type="ECO:0000256" key="10">
    <source>
        <dbReference type="ARBA" id="ARBA00023004"/>
    </source>
</evidence>
<dbReference type="GO" id="GO:0032357">
    <property type="term" value="F:oxidized purine DNA binding"/>
    <property type="evidence" value="ECO:0007669"/>
    <property type="project" value="TreeGrafter"/>
</dbReference>
<dbReference type="InterPro" id="IPR000445">
    <property type="entry name" value="HhH_motif"/>
</dbReference>
<dbReference type="EMBL" id="SACY01000002">
    <property type="protein sequence ID" value="RVU25931.1"/>
    <property type="molecule type" value="Genomic_DNA"/>
</dbReference>
<dbReference type="EC" id="3.2.2.31" evidence="4 14"/>
<dbReference type="InterPro" id="IPR003265">
    <property type="entry name" value="HhH-GPD_domain"/>
</dbReference>
<protein>
    <recommendedName>
        <fullName evidence="5 14">Adenine DNA glycosylase</fullName>
        <ecNumber evidence="4 14">3.2.2.31</ecNumber>
    </recommendedName>
</protein>
<dbReference type="GO" id="GO:0006298">
    <property type="term" value="P:mismatch repair"/>
    <property type="evidence" value="ECO:0007669"/>
    <property type="project" value="TreeGrafter"/>
</dbReference>
<dbReference type="Pfam" id="PF14815">
    <property type="entry name" value="NUDIX_4"/>
    <property type="match status" value="1"/>
</dbReference>
<evidence type="ECO:0000256" key="7">
    <source>
        <dbReference type="ARBA" id="ARBA00022723"/>
    </source>
</evidence>
<evidence type="ECO:0000256" key="1">
    <source>
        <dbReference type="ARBA" id="ARBA00000843"/>
    </source>
</evidence>
<keyword evidence="12" id="KW-0234">DNA repair</keyword>
<feature type="domain" description="HhH-GPD" evidence="15">
    <location>
        <begin position="39"/>
        <end position="190"/>
    </location>
</feature>
<dbReference type="InterPro" id="IPR011257">
    <property type="entry name" value="DNA_glycosylase"/>
</dbReference>
<organism evidence="16 17">
    <name type="scientific">Sandaracinomonas limnophila</name>
    <dbReference type="NCBI Taxonomy" id="1862386"/>
    <lineage>
        <taxon>Bacteria</taxon>
        <taxon>Pseudomonadati</taxon>
        <taxon>Bacteroidota</taxon>
        <taxon>Cytophagia</taxon>
        <taxon>Cytophagales</taxon>
        <taxon>Flectobacillaceae</taxon>
        <taxon>Sandaracinomonas</taxon>
    </lineage>
</organism>
<dbReference type="InterPro" id="IPR005760">
    <property type="entry name" value="A/G_AdeGlyc_MutY"/>
</dbReference>
<gene>
    <name evidence="16" type="primary">mutY</name>
    <name evidence="16" type="ORF">EOJ36_05825</name>
</gene>
<dbReference type="Gene3D" id="3.90.79.10">
    <property type="entry name" value="Nucleoside Triphosphate Pyrophosphohydrolase"/>
    <property type="match status" value="1"/>
</dbReference>
<dbReference type="PANTHER" id="PTHR42944:SF1">
    <property type="entry name" value="ADENINE DNA GLYCOSYLASE"/>
    <property type="match status" value="1"/>
</dbReference>
<comment type="catalytic activity">
    <reaction evidence="1 14">
        <text>Hydrolyzes free adenine bases from 7,8-dihydro-8-oxoguanine:adenine mismatched double-stranded DNA, leaving an apurinic site.</text>
        <dbReference type="EC" id="3.2.2.31"/>
    </reaction>
</comment>
<evidence type="ECO:0000256" key="6">
    <source>
        <dbReference type="ARBA" id="ARBA00022485"/>
    </source>
</evidence>
<evidence type="ECO:0000256" key="5">
    <source>
        <dbReference type="ARBA" id="ARBA00022023"/>
    </source>
</evidence>
<evidence type="ECO:0000313" key="17">
    <source>
        <dbReference type="Proteomes" id="UP000282832"/>
    </source>
</evidence>
<sequence>MSTIHPFSEQLVSWYEKNARDLPWRQTNDPYLIWLSEVILQQTRVAQGLPYFEKFKENFPTVFDLAAAPENVLLRHWQGLGYYSRARNLQKTAKIVVEQFKGFFPKSYQELIKLPGIGPYSAAAISSFAFGEPHAVVDGNVFRILARYFGIEVDIADSKNRKIFEKLANDLLIKSQAAKFNQSIMEFGSLQCSPSPNCDGCPIKIGCFAFLNGKVNSLPVKTNKVKILSRFFNYFVIEKNNKILVKKRANKDIWEGLYEFYLIETESVLSLQEILLNDKKIAFFANFTNELPAPKPHQLSHQKIYSKAFHVQIPDNFEFELGGEYEWKSAIELEELGKPVLIGNLITDNFQLPVFNS</sequence>
<comment type="function">
    <text evidence="2">Adenine glycosylase active on G-A mispairs. MutY also corrects error-prone DNA synthesis past GO lesions which are due to the oxidatively damaged form of guanine: 7,8-dihydro-8-oxoguanine (8-oxo-dGTP).</text>
</comment>
<dbReference type="InterPro" id="IPR023170">
    <property type="entry name" value="HhH_base_excis_C"/>
</dbReference>
<dbReference type="InterPro" id="IPR004036">
    <property type="entry name" value="Endonuclease-III-like_CS2"/>
</dbReference>
<comment type="cofactor">
    <cofactor evidence="14">
        <name>[4Fe-4S] cluster</name>
        <dbReference type="ChEBI" id="CHEBI:49883"/>
    </cofactor>
    <text evidence="14">Binds 1 [4Fe-4S] cluster.</text>
</comment>
<evidence type="ECO:0000256" key="13">
    <source>
        <dbReference type="ARBA" id="ARBA00023295"/>
    </source>
</evidence>
<evidence type="ECO:0000256" key="11">
    <source>
        <dbReference type="ARBA" id="ARBA00023014"/>
    </source>
</evidence>
<dbReference type="Gene3D" id="1.10.1670.10">
    <property type="entry name" value="Helix-hairpin-Helix base-excision DNA repair enzymes (C-terminal)"/>
    <property type="match status" value="1"/>
</dbReference>
<evidence type="ECO:0000256" key="2">
    <source>
        <dbReference type="ARBA" id="ARBA00002933"/>
    </source>
</evidence>
<dbReference type="GO" id="GO:0000701">
    <property type="term" value="F:purine-specific mismatch base pair DNA N-glycosylase activity"/>
    <property type="evidence" value="ECO:0007669"/>
    <property type="project" value="UniProtKB-EC"/>
</dbReference>
<dbReference type="GO" id="GO:0051539">
    <property type="term" value="F:4 iron, 4 sulfur cluster binding"/>
    <property type="evidence" value="ECO:0007669"/>
    <property type="project" value="UniProtKB-UniRule"/>
</dbReference>
<dbReference type="Proteomes" id="UP000282832">
    <property type="component" value="Unassembled WGS sequence"/>
</dbReference>
<name>A0A437PUI4_9BACT</name>
<evidence type="ECO:0000256" key="9">
    <source>
        <dbReference type="ARBA" id="ARBA00022801"/>
    </source>
</evidence>
<dbReference type="NCBIfam" id="TIGR01084">
    <property type="entry name" value="mutY"/>
    <property type="match status" value="1"/>
</dbReference>
<dbReference type="GO" id="GO:0046872">
    <property type="term" value="F:metal ion binding"/>
    <property type="evidence" value="ECO:0007669"/>
    <property type="project" value="UniProtKB-UniRule"/>
</dbReference>
<dbReference type="PROSITE" id="PS01155">
    <property type="entry name" value="ENDONUCLEASE_III_2"/>
    <property type="match status" value="1"/>
</dbReference>
<dbReference type="RefSeq" id="WP_127803277.1">
    <property type="nucleotide sequence ID" value="NZ_SACY01000002.1"/>
</dbReference>
<evidence type="ECO:0000256" key="14">
    <source>
        <dbReference type="RuleBase" id="RU365096"/>
    </source>
</evidence>
<evidence type="ECO:0000313" key="16">
    <source>
        <dbReference type="EMBL" id="RVU25931.1"/>
    </source>
</evidence>
<evidence type="ECO:0000256" key="4">
    <source>
        <dbReference type="ARBA" id="ARBA00012045"/>
    </source>
</evidence>
<proteinExistence type="inferred from homology"/>
<dbReference type="OrthoDB" id="9802365at2"/>
<evidence type="ECO:0000256" key="8">
    <source>
        <dbReference type="ARBA" id="ARBA00022763"/>
    </source>
</evidence>
<dbReference type="GO" id="GO:0035485">
    <property type="term" value="F:adenine/guanine mispair binding"/>
    <property type="evidence" value="ECO:0007669"/>
    <property type="project" value="TreeGrafter"/>
</dbReference>
<dbReference type="InterPro" id="IPR029119">
    <property type="entry name" value="MutY_C"/>
</dbReference>
<dbReference type="SUPFAM" id="SSF48150">
    <property type="entry name" value="DNA-glycosylase"/>
    <property type="match status" value="1"/>
</dbReference>
<evidence type="ECO:0000256" key="3">
    <source>
        <dbReference type="ARBA" id="ARBA00008343"/>
    </source>
</evidence>
<dbReference type="InterPro" id="IPR044298">
    <property type="entry name" value="MIG/MutY"/>
</dbReference>
<dbReference type="FunFam" id="1.10.340.30:FF:000002">
    <property type="entry name" value="Adenine DNA glycosylase"/>
    <property type="match status" value="1"/>
</dbReference>
<evidence type="ECO:0000256" key="12">
    <source>
        <dbReference type="ARBA" id="ARBA00023204"/>
    </source>
</evidence>
<dbReference type="Pfam" id="PF00633">
    <property type="entry name" value="HHH"/>
    <property type="match status" value="1"/>
</dbReference>
<dbReference type="CDD" id="cd00056">
    <property type="entry name" value="ENDO3c"/>
    <property type="match status" value="1"/>
</dbReference>
<keyword evidence="6" id="KW-0004">4Fe-4S</keyword>
<dbReference type="GO" id="GO:0034039">
    <property type="term" value="F:8-oxo-7,8-dihydroguanine DNA N-glycosylase activity"/>
    <property type="evidence" value="ECO:0007669"/>
    <property type="project" value="TreeGrafter"/>
</dbReference>
<keyword evidence="11" id="KW-0411">Iron-sulfur</keyword>
<reference evidence="16 17" key="1">
    <citation type="submission" date="2019-01" db="EMBL/GenBank/DDBJ databases">
        <authorList>
            <person name="Chen W.-M."/>
        </authorList>
    </citation>
    <scope>NUCLEOTIDE SEQUENCE [LARGE SCALE GENOMIC DNA]</scope>
    <source>
        <strain evidence="16 17">FSY-15</strain>
    </source>
</reference>
<accession>A0A437PUI4</accession>
<keyword evidence="13 14" id="KW-0326">Glycosidase</keyword>
<keyword evidence="8 14" id="KW-0227">DNA damage</keyword>
<comment type="similarity">
    <text evidence="3 14">Belongs to the Nth/MutY family.</text>
</comment>
<dbReference type="GO" id="GO:0006284">
    <property type="term" value="P:base-excision repair"/>
    <property type="evidence" value="ECO:0007669"/>
    <property type="project" value="UniProtKB-UniRule"/>
</dbReference>
<dbReference type="CDD" id="cd03431">
    <property type="entry name" value="NUDIX_DNA_Glycosylase_C-MutY"/>
    <property type="match status" value="1"/>
</dbReference>
<keyword evidence="10 14" id="KW-0408">Iron</keyword>
<dbReference type="SMART" id="SM00478">
    <property type="entry name" value="ENDO3c"/>
    <property type="match status" value="1"/>
</dbReference>
<dbReference type="SUPFAM" id="SSF55811">
    <property type="entry name" value="Nudix"/>
    <property type="match status" value="1"/>
</dbReference>
<dbReference type="PANTHER" id="PTHR42944">
    <property type="entry name" value="ADENINE DNA GLYCOSYLASE"/>
    <property type="match status" value="1"/>
</dbReference>
<dbReference type="AlphaFoldDB" id="A0A437PUI4"/>
<comment type="caution">
    <text evidence="16">The sequence shown here is derived from an EMBL/GenBank/DDBJ whole genome shotgun (WGS) entry which is preliminary data.</text>
</comment>
<keyword evidence="17" id="KW-1185">Reference proteome</keyword>
<dbReference type="Pfam" id="PF00730">
    <property type="entry name" value="HhH-GPD"/>
    <property type="match status" value="1"/>
</dbReference>
<evidence type="ECO:0000259" key="15">
    <source>
        <dbReference type="SMART" id="SM00478"/>
    </source>
</evidence>
<dbReference type="InterPro" id="IPR015797">
    <property type="entry name" value="NUDIX_hydrolase-like_dom_sf"/>
</dbReference>
<dbReference type="Gene3D" id="1.10.340.30">
    <property type="entry name" value="Hypothetical protein, domain 2"/>
    <property type="match status" value="1"/>
</dbReference>
<keyword evidence="7" id="KW-0479">Metal-binding</keyword>